<dbReference type="Pfam" id="PF09876">
    <property type="entry name" value="DUF2103"/>
    <property type="match status" value="1"/>
</dbReference>
<dbReference type="PATRIC" id="fig|1618344.3.peg.383"/>
<evidence type="ECO:0000313" key="2">
    <source>
        <dbReference type="Proteomes" id="UP000033869"/>
    </source>
</evidence>
<comment type="caution">
    <text evidence="1">The sequence shown here is derived from an EMBL/GenBank/DDBJ whole genome shotgun (WGS) entry which is preliminary data.</text>
</comment>
<dbReference type="Proteomes" id="UP000033869">
    <property type="component" value="Unassembled WGS sequence"/>
</dbReference>
<sequence length="81" mass="9345">MMKYRFNKIKREHSIIDGGLRVLQEFAKAEDIVSVIPGPIKPSRSFTKTELTFQYKTETGEKYLLKGHGAVQEVFVVRKET</sequence>
<organism evidence="1 2">
    <name type="scientific">candidate division CPR2 bacterium GW2011_GWC1_41_48</name>
    <dbReference type="NCBI Taxonomy" id="1618344"/>
    <lineage>
        <taxon>Bacteria</taxon>
        <taxon>Bacteria division CPR2</taxon>
    </lineage>
</organism>
<dbReference type="AlphaFoldDB" id="A0A0G0Z8B7"/>
<dbReference type="EMBL" id="LCBL01000002">
    <property type="protein sequence ID" value="KKS09273.1"/>
    <property type="molecule type" value="Genomic_DNA"/>
</dbReference>
<protein>
    <submittedName>
        <fullName evidence="1">Uncharacterized protein</fullName>
    </submittedName>
</protein>
<name>A0A0G0Z8B7_UNCC2</name>
<reference evidence="1 2" key="1">
    <citation type="journal article" date="2015" name="Nature">
        <title>rRNA introns, odd ribosomes, and small enigmatic genomes across a large radiation of phyla.</title>
        <authorList>
            <person name="Brown C.T."/>
            <person name="Hug L.A."/>
            <person name="Thomas B.C."/>
            <person name="Sharon I."/>
            <person name="Castelle C.J."/>
            <person name="Singh A."/>
            <person name="Wilkins M.J."/>
            <person name="Williams K.H."/>
            <person name="Banfield J.F."/>
        </authorList>
    </citation>
    <scope>NUCLEOTIDE SEQUENCE [LARGE SCALE GENOMIC DNA]</scope>
</reference>
<evidence type="ECO:0000313" key="1">
    <source>
        <dbReference type="EMBL" id="KKS09273.1"/>
    </source>
</evidence>
<dbReference type="InterPro" id="IPR018664">
    <property type="entry name" value="DUF2103_metal-binding"/>
</dbReference>
<accession>A0A0G0Z8B7</accession>
<proteinExistence type="predicted"/>
<gene>
    <name evidence="1" type="ORF">UU65_C0002G0051</name>
</gene>